<keyword evidence="1" id="KW-1133">Transmembrane helix</keyword>
<dbReference type="PANTHER" id="PTHR42867:SF1">
    <property type="entry name" value="MEMBRANE PROTEIN-RELATED"/>
    <property type="match status" value="1"/>
</dbReference>
<dbReference type="InterPro" id="IPR010787">
    <property type="entry name" value="DUF1385"/>
</dbReference>
<dbReference type="HOGENOM" id="CLU_038140_0_0_9"/>
<feature type="transmembrane region" description="Helical" evidence="1">
    <location>
        <begin position="144"/>
        <end position="162"/>
    </location>
</feature>
<dbReference type="EMBL" id="ABWK02000012">
    <property type="protein sequence ID" value="EEX69264.1"/>
    <property type="molecule type" value="Genomic_DNA"/>
</dbReference>
<sequence length="357" mass="40036">MQHDEAEQSNLALLFLYLKGSRQNTAGCRRLYGRSEFLFYINRRSQIMGNHLMVGGQAVIEGVMMRGPKLTATAVRDPNGKIQVETKDVHSISDRYPILKKPMLRGTVSLVESLVIGIRSLSYSAKMAGEEDEQLSDKEMAGTILFALVLASILFIAIPTGAARLFHVITEDPFFLNLMEGFLRLAIFLGYIWGISRMKDIRRVFQYHGAEHKTIHCYEAGLPLTVENVQKFSRLHPRCGTNFLLIVMLVSIFVFAFLGWPSLAERIASRILLLPVVAGISYEIIRLAGRSENPIIQTAIKPGLWLQYLTTRPPKDDMVAVAIESLKAVLPEEEIIEGTVDYRHAEGPLPKPIEMVP</sequence>
<keyword evidence="3" id="KW-1185">Reference proteome</keyword>
<evidence type="ECO:0000313" key="3">
    <source>
        <dbReference type="Proteomes" id="UP000003671"/>
    </source>
</evidence>
<dbReference type="PATRIC" id="fig|500635.8.peg.672"/>
<dbReference type="AlphaFoldDB" id="C9KMA0"/>
<evidence type="ECO:0008006" key="4">
    <source>
        <dbReference type="Google" id="ProtNLM"/>
    </source>
</evidence>
<reference evidence="2" key="1">
    <citation type="submission" date="2009-09" db="EMBL/GenBank/DDBJ databases">
        <authorList>
            <person name="Weinstock G."/>
            <person name="Sodergren E."/>
            <person name="Clifton S."/>
            <person name="Fulton L."/>
            <person name="Fulton B."/>
            <person name="Courtney L."/>
            <person name="Fronick C."/>
            <person name="Harrison M."/>
            <person name="Strong C."/>
            <person name="Farmer C."/>
            <person name="Delahaunty K."/>
            <person name="Markovic C."/>
            <person name="Hall O."/>
            <person name="Minx P."/>
            <person name="Tomlinson C."/>
            <person name="Mitreva M."/>
            <person name="Nelson J."/>
            <person name="Hou S."/>
            <person name="Wollam A."/>
            <person name="Pepin K.H."/>
            <person name="Johnson M."/>
            <person name="Bhonagiri V."/>
            <person name="Nash W.E."/>
            <person name="Warren W."/>
            <person name="Chinwalla A."/>
            <person name="Mardis E.R."/>
            <person name="Wilson R.K."/>
        </authorList>
    </citation>
    <scope>NUCLEOTIDE SEQUENCE [LARGE SCALE GENOMIC DNA]</scope>
    <source>
        <strain evidence="2">DSM 20544</strain>
    </source>
</reference>
<feature type="transmembrane region" description="Helical" evidence="1">
    <location>
        <begin position="243"/>
        <end position="261"/>
    </location>
</feature>
<keyword evidence="1" id="KW-0472">Membrane</keyword>
<accession>C9KMA0</accession>
<evidence type="ECO:0000313" key="2">
    <source>
        <dbReference type="EMBL" id="EEX69264.1"/>
    </source>
</evidence>
<dbReference type="Pfam" id="PF07136">
    <property type="entry name" value="DUF1385"/>
    <property type="match status" value="1"/>
</dbReference>
<dbReference type="STRING" id="500635.MITSMUL_04336"/>
<dbReference type="Proteomes" id="UP000003671">
    <property type="component" value="Unassembled WGS sequence"/>
</dbReference>
<dbReference type="eggNOG" id="COG3872">
    <property type="taxonomic scope" value="Bacteria"/>
</dbReference>
<keyword evidence="1" id="KW-0812">Transmembrane</keyword>
<name>C9KMA0_9FIRM</name>
<comment type="caution">
    <text evidence="2">The sequence shown here is derived from an EMBL/GenBank/DDBJ whole genome shotgun (WGS) entry which is preliminary data.</text>
</comment>
<proteinExistence type="predicted"/>
<organism evidence="2 3">
    <name type="scientific">Mitsuokella multacida DSM 20544</name>
    <dbReference type="NCBI Taxonomy" id="500635"/>
    <lineage>
        <taxon>Bacteria</taxon>
        <taxon>Bacillati</taxon>
        <taxon>Bacillota</taxon>
        <taxon>Negativicutes</taxon>
        <taxon>Selenomonadales</taxon>
        <taxon>Selenomonadaceae</taxon>
        <taxon>Mitsuokella</taxon>
    </lineage>
</organism>
<evidence type="ECO:0000256" key="1">
    <source>
        <dbReference type="SAM" id="Phobius"/>
    </source>
</evidence>
<protein>
    <recommendedName>
        <fullName evidence="4">DUF1385 domain-containing protein</fullName>
    </recommendedName>
</protein>
<dbReference type="PANTHER" id="PTHR42867">
    <property type="entry name" value="MEMBRANE PROTEIN-RELATED"/>
    <property type="match status" value="1"/>
</dbReference>
<feature type="transmembrane region" description="Helical" evidence="1">
    <location>
        <begin position="174"/>
        <end position="193"/>
    </location>
</feature>
<gene>
    <name evidence="2" type="ORF">MITSMUL_04336</name>
</gene>